<dbReference type="Proteomes" id="UP001066276">
    <property type="component" value="Chromosome 1_2"/>
</dbReference>
<accession>A0AAV7VZE2</accession>
<protein>
    <submittedName>
        <fullName evidence="1">Uncharacterized protein</fullName>
    </submittedName>
</protein>
<gene>
    <name evidence="1" type="ORF">NDU88_001501</name>
</gene>
<name>A0AAV7VZE2_PLEWA</name>
<dbReference type="EMBL" id="JANPWB010000002">
    <property type="protein sequence ID" value="KAJ1206091.1"/>
    <property type="molecule type" value="Genomic_DNA"/>
</dbReference>
<comment type="caution">
    <text evidence="1">The sequence shown here is derived from an EMBL/GenBank/DDBJ whole genome shotgun (WGS) entry which is preliminary data.</text>
</comment>
<reference evidence="1" key="1">
    <citation type="journal article" date="2022" name="bioRxiv">
        <title>Sequencing and chromosome-scale assembly of the giantPleurodeles waltlgenome.</title>
        <authorList>
            <person name="Brown T."/>
            <person name="Elewa A."/>
            <person name="Iarovenko S."/>
            <person name="Subramanian E."/>
            <person name="Araus A.J."/>
            <person name="Petzold A."/>
            <person name="Susuki M."/>
            <person name="Suzuki K.-i.T."/>
            <person name="Hayashi T."/>
            <person name="Toyoda A."/>
            <person name="Oliveira C."/>
            <person name="Osipova E."/>
            <person name="Leigh N.D."/>
            <person name="Simon A."/>
            <person name="Yun M.H."/>
        </authorList>
    </citation>
    <scope>NUCLEOTIDE SEQUENCE</scope>
    <source>
        <strain evidence="1">20211129_DDA</strain>
        <tissue evidence="1">Liver</tissue>
    </source>
</reference>
<sequence>MRLDKPEAVFCLQDGERFEGPSSNDVSQMCNAYVAVLPPVQCLAFYAKPGVAPGWCLLVKVCVDIE</sequence>
<organism evidence="1 2">
    <name type="scientific">Pleurodeles waltl</name>
    <name type="common">Iberian ribbed newt</name>
    <dbReference type="NCBI Taxonomy" id="8319"/>
    <lineage>
        <taxon>Eukaryota</taxon>
        <taxon>Metazoa</taxon>
        <taxon>Chordata</taxon>
        <taxon>Craniata</taxon>
        <taxon>Vertebrata</taxon>
        <taxon>Euteleostomi</taxon>
        <taxon>Amphibia</taxon>
        <taxon>Batrachia</taxon>
        <taxon>Caudata</taxon>
        <taxon>Salamandroidea</taxon>
        <taxon>Salamandridae</taxon>
        <taxon>Pleurodelinae</taxon>
        <taxon>Pleurodeles</taxon>
    </lineage>
</organism>
<proteinExistence type="predicted"/>
<keyword evidence="2" id="KW-1185">Reference proteome</keyword>
<dbReference type="AlphaFoldDB" id="A0AAV7VZE2"/>
<evidence type="ECO:0000313" key="1">
    <source>
        <dbReference type="EMBL" id="KAJ1206091.1"/>
    </source>
</evidence>
<evidence type="ECO:0000313" key="2">
    <source>
        <dbReference type="Proteomes" id="UP001066276"/>
    </source>
</evidence>